<feature type="compositionally biased region" description="Basic and acidic residues" evidence="1">
    <location>
        <begin position="56"/>
        <end position="67"/>
    </location>
</feature>
<evidence type="ECO:0000313" key="3">
    <source>
        <dbReference type="Proteomes" id="UP000275846"/>
    </source>
</evidence>
<dbReference type="Proteomes" id="UP000275846">
    <property type="component" value="Unassembled WGS sequence"/>
</dbReference>
<proteinExistence type="predicted"/>
<feature type="region of interest" description="Disordered" evidence="1">
    <location>
        <begin position="1"/>
        <end position="25"/>
    </location>
</feature>
<keyword evidence="3" id="KW-1185">Reference proteome</keyword>
<dbReference type="AlphaFoldDB" id="A0A183SBB0"/>
<protein>
    <submittedName>
        <fullName evidence="2 4">Uncharacterized protein</fullName>
    </submittedName>
</protein>
<reference evidence="4" key="1">
    <citation type="submission" date="2016-06" db="UniProtKB">
        <authorList>
            <consortium name="WormBaseParasite"/>
        </authorList>
    </citation>
    <scope>IDENTIFICATION</scope>
</reference>
<evidence type="ECO:0000313" key="4">
    <source>
        <dbReference type="WBParaSite" id="SSLN_0000156501-mRNA-1"/>
    </source>
</evidence>
<accession>A0A183SBB0</accession>
<dbReference type="EMBL" id="UYSU01003494">
    <property type="protein sequence ID" value="VDL87893.1"/>
    <property type="molecule type" value="Genomic_DNA"/>
</dbReference>
<organism evidence="4">
    <name type="scientific">Schistocephalus solidus</name>
    <name type="common">Tapeworm</name>
    <dbReference type="NCBI Taxonomy" id="70667"/>
    <lineage>
        <taxon>Eukaryota</taxon>
        <taxon>Metazoa</taxon>
        <taxon>Spiralia</taxon>
        <taxon>Lophotrochozoa</taxon>
        <taxon>Platyhelminthes</taxon>
        <taxon>Cestoda</taxon>
        <taxon>Eucestoda</taxon>
        <taxon>Diphyllobothriidea</taxon>
        <taxon>Diphyllobothriidae</taxon>
        <taxon>Schistocephalus</taxon>
    </lineage>
</organism>
<sequence>MDDGRYQEENYQGSKTKLPRPNSQIRPHACQSLFTTHELETLKAVSIDGVRRHLTSREDQLSGEFEKISPTQHPSSDGDLVHNLSPDRLPQQQLAVLSFDAKFNTRDTRPEDLIASFELALQKCDVGEE</sequence>
<evidence type="ECO:0000313" key="2">
    <source>
        <dbReference type="EMBL" id="VDL87893.1"/>
    </source>
</evidence>
<dbReference type="WBParaSite" id="SSLN_0000156501-mRNA-1">
    <property type="protein sequence ID" value="SSLN_0000156501-mRNA-1"/>
    <property type="gene ID" value="SSLN_0000156501"/>
</dbReference>
<gene>
    <name evidence="2" type="ORF">SSLN_LOCUS1508</name>
</gene>
<evidence type="ECO:0000256" key="1">
    <source>
        <dbReference type="SAM" id="MobiDB-lite"/>
    </source>
</evidence>
<feature type="region of interest" description="Disordered" evidence="1">
    <location>
        <begin position="56"/>
        <end position="85"/>
    </location>
</feature>
<reference evidence="2 3" key="2">
    <citation type="submission" date="2018-11" db="EMBL/GenBank/DDBJ databases">
        <authorList>
            <consortium name="Pathogen Informatics"/>
        </authorList>
    </citation>
    <scope>NUCLEOTIDE SEQUENCE [LARGE SCALE GENOMIC DNA]</scope>
    <source>
        <strain evidence="2 3">NST_G2</strain>
    </source>
</reference>
<feature type="compositionally biased region" description="Polar residues" evidence="1">
    <location>
        <begin position="9"/>
        <end position="25"/>
    </location>
</feature>
<name>A0A183SBB0_SCHSO</name>